<name>A0A965ZE61_9SPHI</name>
<dbReference type="InterPro" id="IPR010852">
    <property type="entry name" value="ABATE"/>
</dbReference>
<keyword evidence="3" id="KW-1185">Reference proteome</keyword>
<proteinExistence type="predicted"/>
<reference evidence="2" key="2">
    <citation type="submission" date="2020-10" db="EMBL/GenBank/DDBJ databases">
        <title>Mucilaginibacter sp. nov., isolated from soil.</title>
        <authorList>
            <person name="Jeon C.O."/>
        </authorList>
    </citation>
    <scope>NUCLEOTIDE SEQUENCE</scope>
    <source>
        <strain evidence="2">R11</strain>
    </source>
</reference>
<protein>
    <recommendedName>
        <fullName evidence="1">Zinc finger CGNR domain-containing protein</fullName>
    </recommendedName>
</protein>
<evidence type="ECO:0000313" key="2">
    <source>
        <dbReference type="EMBL" id="NCD68354.1"/>
    </source>
</evidence>
<dbReference type="InterPro" id="IPR021005">
    <property type="entry name" value="Znf_CGNR"/>
</dbReference>
<dbReference type="AlphaFoldDB" id="A0A965ZE61"/>
<evidence type="ECO:0000313" key="3">
    <source>
        <dbReference type="Proteomes" id="UP000638732"/>
    </source>
</evidence>
<dbReference type="SUPFAM" id="SSF160904">
    <property type="entry name" value="Jann2411-like"/>
    <property type="match status" value="1"/>
</dbReference>
<dbReference type="RefSeq" id="WP_166584380.1">
    <property type="nucleotide sequence ID" value="NZ_WWEO01000037.1"/>
</dbReference>
<dbReference type="Pfam" id="PF11706">
    <property type="entry name" value="zf-CGNR"/>
    <property type="match status" value="1"/>
</dbReference>
<dbReference type="InterPro" id="IPR023286">
    <property type="entry name" value="ABATE_dom_sf"/>
</dbReference>
<dbReference type="PANTHER" id="PTHR35525">
    <property type="entry name" value="BLL6575 PROTEIN"/>
    <property type="match status" value="1"/>
</dbReference>
<gene>
    <name evidence="2" type="ORF">GSY63_03165</name>
</gene>
<reference evidence="2" key="1">
    <citation type="submission" date="2020-01" db="EMBL/GenBank/DDBJ databases">
        <authorList>
            <person name="Seo Y.L."/>
        </authorList>
    </citation>
    <scope>NUCLEOTIDE SEQUENCE</scope>
    <source>
        <strain evidence="2">R11</strain>
    </source>
</reference>
<dbReference type="Gene3D" id="1.10.3300.10">
    <property type="entry name" value="Jann2411-like domain"/>
    <property type="match status" value="1"/>
</dbReference>
<organism evidence="2 3">
    <name type="scientific">Mucilaginibacter agri</name>
    <dbReference type="NCBI Taxonomy" id="2695265"/>
    <lineage>
        <taxon>Bacteria</taxon>
        <taxon>Pseudomonadati</taxon>
        <taxon>Bacteroidota</taxon>
        <taxon>Sphingobacteriia</taxon>
        <taxon>Sphingobacteriales</taxon>
        <taxon>Sphingobacteriaceae</taxon>
        <taxon>Mucilaginibacter</taxon>
    </lineage>
</organism>
<feature type="domain" description="Zinc finger CGNR" evidence="1">
    <location>
        <begin position="163"/>
        <end position="202"/>
    </location>
</feature>
<evidence type="ECO:0000259" key="1">
    <source>
        <dbReference type="Pfam" id="PF11706"/>
    </source>
</evidence>
<dbReference type="Pfam" id="PF07336">
    <property type="entry name" value="ABATE"/>
    <property type="match status" value="1"/>
</dbReference>
<sequence length="208" mass="24234">MNNTSTVITMTLDGGTPCLDFVNTGYNHEKGIIAERLHTYEDFLEFSRRLELLDDGFLDELRLASLQSTAAAERALILARQCRQQLYELFKALAQGCLDQLDERILIELNERFAEALQYDKLHINGGKLLVSFMPESGDLNAPLWRLLLSAHHLIREEDIHLIKQCQRCAWLFLDRTKNHRKKWCSMESCGNSEKTKRYYQQRKRNLS</sequence>
<dbReference type="PANTHER" id="PTHR35525:SF3">
    <property type="entry name" value="BLL6575 PROTEIN"/>
    <property type="match status" value="1"/>
</dbReference>
<dbReference type="EMBL" id="WWEO01000037">
    <property type="protein sequence ID" value="NCD68354.1"/>
    <property type="molecule type" value="Genomic_DNA"/>
</dbReference>
<dbReference type="Proteomes" id="UP000638732">
    <property type="component" value="Unassembled WGS sequence"/>
</dbReference>
<comment type="caution">
    <text evidence="2">The sequence shown here is derived from an EMBL/GenBank/DDBJ whole genome shotgun (WGS) entry which is preliminary data.</text>
</comment>
<accession>A0A965ZE61</accession>